<proteinExistence type="predicted"/>
<feature type="transmembrane region" description="Helical" evidence="1">
    <location>
        <begin position="6"/>
        <end position="22"/>
    </location>
</feature>
<gene>
    <name evidence="2" type="ORF">AAF712_012677</name>
</gene>
<name>A0ABR2ZFW5_9AGAR</name>
<evidence type="ECO:0000313" key="3">
    <source>
        <dbReference type="Proteomes" id="UP001437256"/>
    </source>
</evidence>
<dbReference type="EMBL" id="JBBXMP010000171">
    <property type="protein sequence ID" value="KAL0060557.1"/>
    <property type="molecule type" value="Genomic_DNA"/>
</dbReference>
<reference evidence="2 3" key="1">
    <citation type="submission" date="2024-05" db="EMBL/GenBank/DDBJ databases">
        <title>A draft genome resource for the thread blight pathogen Marasmius tenuissimus strain MS-2.</title>
        <authorList>
            <person name="Yulfo-Soto G.E."/>
            <person name="Baruah I.K."/>
            <person name="Amoako-Attah I."/>
            <person name="Bukari Y."/>
            <person name="Meinhardt L.W."/>
            <person name="Bailey B.A."/>
            <person name="Cohen S.P."/>
        </authorList>
    </citation>
    <scope>NUCLEOTIDE SEQUENCE [LARGE SCALE GENOMIC DNA]</scope>
    <source>
        <strain evidence="2 3">MS-2</strain>
    </source>
</reference>
<protein>
    <submittedName>
        <fullName evidence="2">Uncharacterized protein</fullName>
    </submittedName>
</protein>
<feature type="transmembrane region" description="Helical" evidence="1">
    <location>
        <begin position="34"/>
        <end position="57"/>
    </location>
</feature>
<organism evidence="2 3">
    <name type="scientific">Marasmius tenuissimus</name>
    <dbReference type="NCBI Taxonomy" id="585030"/>
    <lineage>
        <taxon>Eukaryota</taxon>
        <taxon>Fungi</taxon>
        <taxon>Dikarya</taxon>
        <taxon>Basidiomycota</taxon>
        <taxon>Agaricomycotina</taxon>
        <taxon>Agaricomycetes</taxon>
        <taxon>Agaricomycetidae</taxon>
        <taxon>Agaricales</taxon>
        <taxon>Marasmiineae</taxon>
        <taxon>Marasmiaceae</taxon>
        <taxon>Marasmius</taxon>
    </lineage>
</organism>
<evidence type="ECO:0000256" key="1">
    <source>
        <dbReference type="SAM" id="Phobius"/>
    </source>
</evidence>
<keyword evidence="1" id="KW-1133">Transmembrane helix</keyword>
<comment type="caution">
    <text evidence="2">The sequence shown here is derived from an EMBL/GenBank/DDBJ whole genome shotgun (WGS) entry which is preliminary data.</text>
</comment>
<keyword evidence="1" id="KW-0812">Transmembrane</keyword>
<keyword evidence="1" id="KW-0472">Membrane</keyword>
<accession>A0ABR2ZFW5</accession>
<sequence length="124" mass="13189">MFDTAGVVIVTLFNYWSTFTRIRAVPGNVLSGTMAFRVTIFSFMPMVALLLSAVAIFNKGSQGPSNVAIAFLPTVAALIFGTQKDVLSSLAFWKPSPTPNQAVPQASSAGVPPLVRKEVIVSEV</sequence>
<dbReference type="Proteomes" id="UP001437256">
    <property type="component" value="Unassembled WGS sequence"/>
</dbReference>
<keyword evidence="3" id="KW-1185">Reference proteome</keyword>
<evidence type="ECO:0000313" key="2">
    <source>
        <dbReference type="EMBL" id="KAL0060557.1"/>
    </source>
</evidence>
<feature type="transmembrane region" description="Helical" evidence="1">
    <location>
        <begin position="63"/>
        <end position="81"/>
    </location>
</feature>